<dbReference type="InterPro" id="IPR027075">
    <property type="entry name" value="CPSF2"/>
</dbReference>
<comment type="similarity">
    <text evidence="2 6">Belongs to the metallo-beta-lactamase superfamily. RNA-metabolizing metallo-beta-lactamase-like family. CPSF2/YSH1 subfamily.</text>
</comment>
<dbReference type="KEGG" id="lak:106154849"/>
<feature type="domain" description="Beta-Casp" evidence="9">
    <location>
        <begin position="243"/>
        <end position="368"/>
    </location>
</feature>
<dbReference type="AlphaFoldDB" id="A0A1S3HFG1"/>
<keyword evidence="4 6" id="KW-0694">RNA-binding</keyword>
<dbReference type="RefSeq" id="XP_013384817.1">
    <property type="nucleotide sequence ID" value="XM_013529363.2"/>
</dbReference>
<evidence type="ECO:0000313" key="10">
    <source>
        <dbReference type="Proteomes" id="UP000085678"/>
    </source>
</evidence>
<protein>
    <recommendedName>
        <fullName evidence="6">Cleavage and polyadenylation specificity factor subunit 2</fullName>
    </recommendedName>
    <alternativeName>
        <fullName evidence="6">Cleavage and polyadenylation specificity factor 100 kDa subunit</fullName>
    </alternativeName>
</protein>
<keyword evidence="5 6" id="KW-0539">Nucleus</keyword>
<dbReference type="InterPro" id="IPR001279">
    <property type="entry name" value="Metallo-B-lactamas"/>
</dbReference>
<dbReference type="PANTHER" id="PTHR45922:SF1">
    <property type="entry name" value="CLEAVAGE AND POLYADENYLATION SPECIFICITY FACTOR SUBUNIT 2"/>
    <property type="match status" value="1"/>
</dbReference>
<dbReference type="CDD" id="cd16293">
    <property type="entry name" value="CPSF2-like_MBL-fold"/>
    <property type="match status" value="1"/>
</dbReference>
<dbReference type="Pfam" id="PF07521">
    <property type="entry name" value="RMMBL"/>
    <property type="match status" value="1"/>
</dbReference>
<organism evidence="10 11">
    <name type="scientific">Lingula anatina</name>
    <name type="common">Brachiopod</name>
    <name type="synonym">Lingula unguis</name>
    <dbReference type="NCBI Taxonomy" id="7574"/>
    <lineage>
        <taxon>Eukaryota</taxon>
        <taxon>Metazoa</taxon>
        <taxon>Spiralia</taxon>
        <taxon>Lophotrochozoa</taxon>
        <taxon>Brachiopoda</taxon>
        <taxon>Linguliformea</taxon>
        <taxon>Lingulata</taxon>
        <taxon>Lingulida</taxon>
        <taxon>Linguloidea</taxon>
        <taxon>Lingulidae</taxon>
        <taxon>Lingula</taxon>
    </lineage>
</organism>
<dbReference type="SMART" id="SM01027">
    <property type="entry name" value="Beta-Casp"/>
    <property type="match status" value="1"/>
</dbReference>
<dbReference type="FunFam" id="3.60.15.10:FF:000008">
    <property type="entry name" value="Cleavage and polyadenylation specificity factor subunit 2"/>
    <property type="match status" value="1"/>
</dbReference>
<evidence type="ECO:0000259" key="9">
    <source>
        <dbReference type="SMART" id="SM01027"/>
    </source>
</evidence>
<keyword evidence="10" id="KW-1185">Reference proteome</keyword>
<evidence type="ECO:0000256" key="4">
    <source>
        <dbReference type="ARBA" id="ARBA00022884"/>
    </source>
</evidence>
<dbReference type="InParanoid" id="A0A1S3HFG1"/>
<dbReference type="Pfam" id="PF16661">
    <property type="entry name" value="Lactamase_B_6"/>
    <property type="match status" value="1"/>
</dbReference>
<dbReference type="Pfam" id="PF13299">
    <property type="entry name" value="CPSF100_C"/>
    <property type="match status" value="1"/>
</dbReference>
<evidence type="ECO:0000256" key="1">
    <source>
        <dbReference type="ARBA" id="ARBA00004123"/>
    </source>
</evidence>
<dbReference type="InterPro" id="IPR011108">
    <property type="entry name" value="RMMBL"/>
</dbReference>
<dbReference type="InterPro" id="IPR022712">
    <property type="entry name" value="Beta_Casp"/>
</dbReference>
<dbReference type="OrthoDB" id="64353at2759"/>
<dbReference type="GeneID" id="106154849"/>
<sequence>MTSIIKLQVFSGAYDESPPCYLLQLDDFRFLLDCGWGENLAMDHINEVRKHLGQIDAVLLSHPDAFHLGALPYLVGKCGMNCPIYATIPVYKMGQMFMYDLYQSHHNTEDFNLFTLDDVDAAFDKIIQLKYSQSVSLKGKGHGLQITPLAAGHMIGGTIWKIVKDGEEEIIYAVDYNHKKERHLNGCVLDTFSRPHLLITDALNANYMQARRRARDEQLMTTILQTMRGSGNVLICLDTAGRVLELALLLDQMWRTQESGLTAYSLALLNNVSYNVVEFAKSQVEWMSDKIMRSFEDKRNNPFQFKHIQLCHSLAELAKVPEPKTVIASVPDLECGFSRDLFLDWCTNSKNSIILTNRTSPGTLARRLIDNPSQKSLLLEVRKRVKLEGIELEEYLKKEKEREAEEARIKAEEALKALDEESSDDSDVDMEADMQYQGKATKHDLMVKTEGKTRLGFFKQAKKSYPMFPFMEEKIRWDDYGEIIRPEDFMILETTLGEEDKLENTATEDSEMQDMSEIPTKCVSTAKTFNIQANIIFIDFEGRSDGESIKKILNQIKPRELILVHASQDATESLAEYCRSTGLVQGGRVFTPKTMEIVDATREGYIYQVRLKDSLISKIKLAKTRDIELGWVDGMLDLTKAKTDTSAKFEEADALEKKKLGAEDEDSGDLQPVLVSLPSNQVPGHSAVFINEPRLSDFKLVLQRAGISAEFSAGILFCCNGTVAVRRNEAGRIQLEGCVGADYFKVRELLYEQYAII</sequence>
<dbReference type="InterPro" id="IPR036866">
    <property type="entry name" value="RibonucZ/Hydroxyglut_hydro"/>
</dbReference>
<evidence type="ECO:0000256" key="7">
    <source>
        <dbReference type="SAM" id="Coils"/>
    </source>
</evidence>
<evidence type="ECO:0000313" key="11">
    <source>
        <dbReference type="RefSeq" id="XP_013384817.1"/>
    </source>
</evidence>
<dbReference type="InterPro" id="IPR025069">
    <property type="entry name" value="Cpsf2_C"/>
</dbReference>
<dbReference type="STRING" id="7574.A0A1S3HFG1"/>
<dbReference type="Gene3D" id="3.60.15.10">
    <property type="entry name" value="Ribonuclease Z/Hydroxyacylglutathione hydrolase-like"/>
    <property type="match status" value="1"/>
</dbReference>
<comment type="subcellular location">
    <subcellularLocation>
        <location evidence="1 6">Nucleus</location>
    </subcellularLocation>
</comment>
<feature type="coiled-coil region" evidence="7">
    <location>
        <begin position="390"/>
        <end position="424"/>
    </location>
</feature>
<dbReference type="GO" id="GO:0005847">
    <property type="term" value="C:mRNA cleavage and polyadenylation specificity factor complex"/>
    <property type="evidence" value="ECO:0007669"/>
    <property type="project" value="InterPro"/>
</dbReference>
<evidence type="ECO:0000256" key="2">
    <source>
        <dbReference type="ARBA" id="ARBA00010624"/>
    </source>
</evidence>
<accession>A0A1S3HFG1</accession>
<evidence type="ECO:0000256" key="5">
    <source>
        <dbReference type="ARBA" id="ARBA00023242"/>
    </source>
</evidence>
<evidence type="ECO:0000259" key="8">
    <source>
        <dbReference type="SMART" id="SM00849"/>
    </source>
</evidence>
<evidence type="ECO:0000256" key="6">
    <source>
        <dbReference type="RuleBase" id="RU365006"/>
    </source>
</evidence>
<reference evidence="11" key="1">
    <citation type="submission" date="2025-08" db="UniProtKB">
        <authorList>
            <consortium name="RefSeq"/>
        </authorList>
    </citation>
    <scope>IDENTIFICATION</scope>
    <source>
        <tissue evidence="11">Gonads</tissue>
    </source>
</reference>
<dbReference type="Proteomes" id="UP000085678">
    <property type="component" value="Unplaced"/>
</dbReference>
<proteinExistence type="inferred from homology"/>
<dbReference type="Pfam" id="PF10996">
    <property type="entry name" value="Beta-Casp"/>
    <property type="match status" value="1"/>
</dbReference>
<dbReference type="FunCoup" id="A0A1S3HFG1">
    <property type="interactions" value="2851"/>
</dbReference>
<name>A0A1S3HFG1_LINAN</name>
<dbReference type="InterPro" id="IPR035639">
    <property type="entry name" value="CPSF2_MBL"/>
</dbReference>
<dbReference type="SUPFAM" id="SSF56281">
    <property type="entry name" value="Metallo-hydrolase/oxidoreductase"/>
    <property type="match status" value="1"/>
</dbReference>
<dbReference type="GO" id="GO:0006398">
    <property type="term" value="P:mRNA 3'-end processing by stem-loop binding and cleavage"/>
    <property type="evidence" value="ECO:0007669"/>
    <property type="project" value="InterPro"/>
</dbReference>
<evidence type="ECO:0000256" key="3">
    <source>
        <dbReference type="ARBA" id="ARBA00022664"/>
    </source>
</evidence>
<dbReference type="PANTHER" id="PTHR45922">
    <property type="entry name" value="CLEAVAGE AND POLYADENYLATION SPECIFICITY FACTOR SUBUNIT 2"/>
    <property type="match status" value="1"/>
</dbReference>
<keyword evidence="7" id="KW-0175">Coiled coil</keyword>
<dbReference type="SMART" id="SM00849">
    <property type="entry name" value="Lactamase_B"/>
    <property type="match status" value="1"/>
</dbReference>
<gene>
    <name evidence="11" type="primary">LOC106154849</name>
</gene>
<feature type="domain" description="Metallo-beta-lactamase" evidence="8">
    <location>
        <begin position="17"/>
        <end position="223"/>
    </location>
</feature>
<dbReference type="GO" id="GO:0003723">
    <property type="term" value="F:RNA binding"/>
    <property type="evidence" value="ECO:0007669"/>
    <property type="project" value="UniProtKB-KW"/>
</dbReference>
<keyword evidence="3 6" id="KW-0507">mRNA processing</keyword>